<dbReference type="Proteomes" id="UP000478052">
    <property type="component" value="Unassembled WGS sequence"/>
</dbReference>
<evidence type="ECO:0000313" key="2">
    <source>
        <dbReference type="Proteomes" id="UP000478052"/>
    </source>
</evidence>
<dbReference type="EMBL" id="VUJU01005933">
    <property type="protein sequence ID" value="KAF0749891.1"/>
    <property type="molecule type" value="Genomic_DNA"/>
</dbReference>
<organism evidence="1 2">
    <name type="scientific">Aphis craccivora</name>
    <name type="common">Cowpea aphid</name>
    <dbReference type="NCBI Taxonomy" id="307492"/>
    <lineage>
        <taxon>Eukaryota</taxon>
        <taxon>Metazoa</taxon>
        <taxon>Ecdysozoa</taxon>
        <taxon>Arthropoda</taxon>
        <taxon>Hexapoda</taxon>
        <taxon>Insecta</taxon>
        <taxon>Pterygota</taxon>
        <taxon>Neoptera</taxon>
        <taxon>Paraneoptera</taxon>
        <taxon>Hemiptera</taxon>
        <taxon>Sternorrhyncha</taxon>
        <taxon>Aphidomorpha</taxon>
        <taxon>Aphidoidea</taxon>
        <taxon>Aphididae</taxon>
        <taxon>Aphidini</taxon>
        <taxon>Aphis</taxon>
        <taxon>Aphis</taxon>
    </lineage>
</organism>
<proteinExistence type="predicted"/>
<feature type="non-terminal residue" evidence="1">
    <location>
        <position position="140"/>
    </location>
</feature>
<comment type="caution">
    <text evidence="1">The sequence shown here is derived from an EMBL/GenBank/DDBJ whole genome shotgun (WGS) entry which is preliminary data.</text>
</comment>
<reference evidence="1 2" key="1">
    <citation type="submission" date="2019-08" db="EMBL/GenBank/DDBJ databases">
        <title>Whole genome of Aphis craccivora.</title>
        <authorList>
            <person name="Voronova N.V."/>
            <person name="Shulinski R.S."/>
            <person name="Bandarenka Y.V."/>
            <person name="Zhorov D.G."/>
            <person name="Warner D."/>
        </authorList>
    </citation>
    <scope>NUCLEOTIDE SEQUENCE [LARGE SCALE GENOMIC DNA]</scope>
    <source>
        <strain evidence="1">180601</strain>
        <tissue evidence="1">Whole Body</tissue>
    </source>
</reference>
<accession>A0A6G0Y6E9</accession>
<protein>
    <submittedName>
        <fullName evidence="1">Zinc finger MYM-type protein 1-like</fullName>
    </submittedName>
</protein>
<sequence length="140" mass="16452">YNCNKLIIKVTALSLHRTLNKCSEDSRFKISLYLVLLCENVGFFFNITYLTPFKVYENAENLHKYYHNDSSKPTFANECIHFRNLFPYVEIALGISCPTCSNYCFNCSAERYFSVLKRVKSYLLSRTTDERLNFLVVRKP</sequence>
<evidence type="ECO:0000313" key="1">
    <source>
        <dbReference type="EMBL" id="KAF0749891.1"/>
    </source>
</evidence>
<dbReference type="AlphaFoldDB" id="A0A6G0Y6E9"/>
<feature type="non-terminal residue" evidence="1">
    <location>
        <position position="1"/>
    </location>
</feature>
<gene>
    <name evidence="1" type="ORF">FWK35_00014995</name>
</gene>
<name>A0A6G0Y6E9_APHCR</name>
<keyword evidence="2" id="KW-1185">Reference proteome</keyword>